<proteinExistence type="predicted"/>
<dbReference type="Proteomes" id="UP000217103">
    <property type="component" value="Unassembled WGS sequence"/>
</dbReference>
<dbReference type="EMBL" id="FNKK01000002">
    <property type="protein sequence ID" value="SDQ48712.1"/>
    <property type="molecule type" value="Genomic_DNA"/>
</dbReference>
<evidence type="ECO:0000313" key="1">
    <source>
        <dbReference type="EMBL" id="SDQ48712.1"/>
    </source>
</evidence>
<protein>
    <recommendedName>
        <fullName evidence="3">Phosphotransferase enzyme family protein</fullName>
    </recommendedName>
</protein>
<organism evidence="1 2">
    <name type="scientific">Thermostaphylospora chromogena</name>
    <dbReference type="NCBI Taxonomy" id="35622"/>
    <lineage>
        <taxon>Bacteria</taxon>
        <taxon>Bacillati</taxon>
        <taxon>Actinomycetota</taxon>
        <taxon>Actinomycetes</taxon>
        <taxon>Streptosporangiales</taxon>
        <taxon>Thermomonosporaceae</taxon>
        <taxon>Thermostaphylospora</taxon>
    </lineage>
</organism>
<gene>
    <name evidence="1" type="ORF">SAMN04489764_0866</name>
</gene>
<accession>A0A1H1B9Z1</accession>
<keyword evidence="2" id="KW-1185">Reference proteome</keyword>
<evidence type="ECO:0008006" key="3">
    <source>
        <dbReference type="Google" id="ProtNLM"/>
    </source>
</evidence>
<dbReference type="InterPro" id="IPR011009">
    <property type="entry name" value="Kinase-like_dom_sf"/>
</dbReference>
<sequence>MMNDTRIRMEYLERTLRLLFPGAGPPQARSLLPHRALPRRLAQRRWWHRVLGAPVMVPTGGETIEDHLSAVFGLPVRVTLHVRPARRVNRKPVLTAHGPDGPLAYVKIGDSPRARELIRAEAATLRMLADTPLKHLHPPRLLYHGRWHGLEVLATAPLPMPRHRRRVPSELIRVAVTEIASLGEGEPYAWHGDFAPWNMACGADGRLLLWDWERFDTGVPFGFDAVHLFFQRALRRMRPPVAARACVAQALPTLAPYGLDAAQARLTACRYLIALADRHAADGHQPFGPPERWLTPVIDQQEAVW</sequence>
<dbReference type="RefSeq" id="WP_242659081.1">
    <property type="nucleotide sequence ID" value="NZ_FNKK01000002.1"/>
</dbReference>
<dbReference type="AlphaFoldDB" id="A0A1H1B9Z1"/>
<dbReference type="STRING" id="35622.SAMN04489764_0866"/>
<dbReference type="SUPFAM" id="SSF56112">
    <property type="entry name" value="Protein kinase-like (PK-like)"/>
    <property type="match status" value="1"/>
</dbReference>
<reference evidence="1 2" key="1">
    <citation type="submission" date="2016-10" db="EMBL/GenBank/DDBJ databases">
        <authorList>
            <person name="de Groot N.N."/>
        </authorList>
    </citation>
    <scope>NUCLEOTIDE SEQUENCE [LARGE SCALE GENOMIC DNA]</scope>
    <source>
        <strain evidence="1 2">DSM 43794</strain>
    </source>
</reference>
<evidence type="ECO:0000313" key="2">
    <source>
        <dbReference type="Proteomes" id="UP000217103"/>
    </source>
</evidence>
<name>A0A1H1B9Z1_9ACTN</name>